<accession>A0ACC6KW05</accession>
<evidence type="ECO:0000313" key="1">
    <source>
        <dbReference type="EMBL" id="MDR6783417.1"/>
    </source>
</evidence>
<sequence length="415" mass="47267">MKTIVTLITLITLSFAARAQKDASMLKDDLVPDKNKTLAKYLPIGKEGYFYRFYIMPVEEMQQKLEAAKVAMLSETNKQSDPVLKTLMEKDVDFAAREALKQFVSLYGMDSVGMKSLEKVLVEKKGDPNFTKYLMEAQSKAFAKKLPAEERTRLMGRVYENPELDNEALFKRSAAYRSWISNYITYLRTSKYRADTTLGYAGTPLVKLKVVNAEVPAGFIKNYLNYQLTGEVLKMVKDSAAKENTYRNFMATASNPEYKKDIESIFANYKMMQGNALSPEFNFADVNGKLVSLKSLRGKYVYIDVWATWCAPCKAEIPFLQKVEHDYEGKNIHFVSLSVDRMSDKAKWVSYVKDNKLGGIQLMSDKDFSADFVKKYNINSIPRFILIDPAGKIVDGDAKRPSDAKLRAQFDRLLK</sequence>
<protein>
    <submittedName>
        <fullName evidence="1">Thiol-disulfide isomerase/thioredoxin</fullName>
    </submittedName>
</protein>
<evidence type="ECO:0000313" key="2">
    <source>
        <dbReference type="Proteomes" id="UP001246858"/>
    </source>
</evidence>
<name>A0ACC6KW05_9SPHI</name>
<dbReference type="Proteomes" id="UP001246858">
    <property type="component" value="Unassembled WGS sequence"/>
</dbReference>
<keyword evidence="2" id="KW-1185">Reference proteome</keyword>
<keyword evidence="1" id="KW-0413">Isomerase</keyword>
<comment type="caution">
    <text evidence="1">The sequence shown here is derived from an EMBL/GenBank/DDBJ whole genome shotgun (WGS) entry which is preliminary data.</text>
</comment>
<gene>
    <name evidence="1" type="ORF">J2X78_001969</name>
</gene>
<reference evidence="1" key="1">
    <citation type="submission" date="2023-07" db="EMBL/GenBank/DDBJ databases">
        <title>Sorghum-associated microbial communities from plants grown in Nebraska, USA.</title>
        <authorList>
            <person name="Schachtman D."/>
        </authorList>
    </citation>
    <scope>NUCLEOTIDE SEQUENCE</scope>
    <source>
        <strain evidence="1">2697</strain>
    </source>
</reference>
<dbReference type="EMBL" id="JAVDTF010000001">
    <property type="protein sequence ID" value="MDR6783417.1"/>
    <property type="molecule type" value="Genomic_DNA"/>
</dbReference>
<proteinExistence type="predicted"/>
<organism evidence="1 2">
    <name type="scientific">Pedobacter africanus</name>
    <dbReference type="NCBI Taxonomy" id="151894"/>
    <lineage>
        <taxon>Bacteria</taxon>
        <taxon>Pseudomonadati</taxon>
        <taxon>Bacteroidota</taxon>
        <taxon>Sphingobacteriia</taxon>
        <taxon>Sphingobacteriales</taxon>
        <taxon>Sphingobacteriaceae</taxon>
        <taxon>Pedobacter</taxon>
    </lineage>
</organism>